<dbReference type="PANTHER" id="PTHR40447:SF1">
    <property type="entry name" value="ANAEROBIC SULFITE REDUCTASE SUBUNIT A"/>
    <property type="match status" value="1"/>
</dbReference>
<proteinExistence type="predicted"/>
<dbReference type="InterPro" id="IPR017900">
    <property type="entry name" value="4Fe4S_Fe_S_CS"/>
</dbReference>
<dbReference type="PANTHER" id="PTHR40447">
    <property type="entry name" value="ANAEROBIC SULFITE REDUCTASE SUBUNIT A"/>
    <property type="match status" value="1"/>
</dbReference>
<dbReference type="AlphaFoldDB" id="A0A7C0WRE4"/>
<dbReference type="InterPro" id="IPR017896">
    <property type="entry name" value="4Fe4S_Fe-S-bd"/>
</dbReference>
<organism evidence="5">
    <name type="scientific">Thermodesulforhabdus norvegica</name>
    <dbReference type="NCBI Taxonomy" id="39841"/>
    <lineage>
        <taxon>Bacteria</taxon>
        <taxon>Pseudomonadati</taxon>
        <taxon>Thermodesulfobacteriota</taxon>
        <taxon>Syntrophobacteria</taxon>
        <taxon>Syntrophobacterales</taxon>
        <taxon>Thermodesulforhabdaceae</taxon>
        <taxon>Thermodesulforhabdus</taxon>
    </lineage>
</organism>
<reference evidence="5" key="1">
    <citation type="journal article" date="2020" name="mSystems">
        <title>Genome- and Community-Level Interaction Insights into Carbon Utilization and Element Cycling Functions of Hydrothermarchaeota in Hydrothermal Sediment.</title>
        <authorList>
            <person name="Zhou Z."/>
            <person name="Liu Y."/>
            <person name="Xu W."/>
            <person name="Pan J."/>
            <person name="Luo Z.H."/>
            <person name="Li M."/>
        </authorList>
    </citation>
    <scope>NUCLEOTIDE SEQUENCE [LARGE SCALE GENOMIC DNA]</scope>
    <source>
        <strain evidence="5">HyVt-19</strain>
    </source>
</reference>
<protein>
    <submittedName>
        <fullName evidence="5">4Fe-4S ferredoxin</fullName>
    </submittedName>
</protein>
<keyword evidence="1" id="KW-0479">Metal-binding</keyword>
<comment type="caution">
    <text evidence="5">The sequence shown here is derived from an EMBL/GenBank/DDBJ whole genome shotgun (WGS) entry which is preliminary data.</text>
</comment>
<dbReference type="Proteomes" id="UP000886355">
    <property type="component" value="Unassembled WGS sequence"/>
</dbReference>
<dbReference type="SUPFAM" id="SSF46548">
    <property type="entry name" value="alpha-helical ferredoxin"/>
    <property type="match status" value="1"/>
</dbReference>
<dbReference type="GO" id="GO:0046872">
    <property type="term" value="F:metal ion binding"/>
    <property type="evidence" value="ECO:0007669"/>
    <property type="project" value="UniProtKB-KW"/>
</dbReference>
<dbReference type="PROSITE" id="PS00198">
    <property type="entry name" value="4FE4S_FER_1"/>
    <property type="match status" value="1"/>
</dbReference>
<feature type="domain" description="4Fe-4S ferredoxin-type" evidence="4">
    <location>
        <begin position="310"/>
        <end position="342"/>
    </location>
</feature>
<dbReference type="InterPro" id="IPR009051">
    <property type="entry name" value="Helical_ferredxn"/>
</dbReference>
<dbReference type="EMBL" id="DQZW01000069">
    <property type="protein sequence ID" value="HDL89549.1"/>
    <property type="molecule type" value="Genomic_DNA"/>
</dbReference>
<gene>
    <name evidence="5" type="ORF">ENG14_01430</name>
</gene>
<evidence type="ECO:0000256" key="1">
    <source>
        <dbReference type="ARBA" id="ARBA00022723"/>
    </source>
</evidence>
<dbReference type="PROSITE" id="PS51379">
    <property type="entry name" value="4FE4S_FER_2"/>
    <property type="match status" value="2"/>
</dbReference>
<name>A0A7C0WRE4_9BACT</name>
<evidence type="ECO:0000256" key="2">
    <source>
        <dbReference type="ARBA" id="ARBA00023004"/>
    </source>
</evidence>
<feature type="domain" description="4Fe-4S ferredoxin-type" evidence="4">
    <location>
        <begin position="233"/>
        <end position="265"/>
    </location>
</feature>
<sequence length="354" mass="40286">MKRLVLTKDELTAWVRRMTEGVKVFAPVAVGDYDEFRLVDSDQADLIRWSYQNTRLSPKGLFHPQAERMFKFSTSKEDPEWNILKEVPKDFSPRVIVGMRPCDAAALKIMDVNFDTPEYKDPWWVRRREATTIVGLACTSPSSTCFCTSVNSGPFDTKGLDVLLVPLGDGRFLLEVVSERGEELCQQFGPGGKEADSEAIATYEGLKKKAEATLVPIGDLSPLKERDMLEFFNSPIWDEVQFACINCGVCTYLCPTCWCFDIQDEVYESEGCRLRLWDSCMFPLFTLHGSGHNPRAEKLQRVRQRFMHKLKYYVDKYGQGVACVGCGRCVQFCPVNIDIREVIRLMLVQCECAV</sequence>
<keyword evidence="2" id="KW-0408">Iron</keyword>
<keyword evidence="3" id="KW-0411">Iron-sulfur</keyword>
<evidence type="ECO:0000313" key="5">
    <source>
        <dbReference type="EMBL" id="HDL89549.1"/>
    </source>
</evidence>
<evidence type="ECO:0000259" key="4">
    <source>
        <dbReference type="PROSITE" id="PS51379"/>
    </source>
</evidence>
<dbReference type="GO" id="GO:0051536">
    <property type="term" value="F:iron-sulfur cluster binding"/>
    <property type="evidence" value="ECO:0007669"/>
    <property type="project" value="UniProtKB-KW"/>
</dbReference>
<accession>A0A7C0WRE4</accession>
<evidence type="ECO:0000256" key="3">
    <source>
        <dbReference type="ARBA" id="ARBA00023014"/>
    </source>
</evidence>
<dbReference type="Gene3D" id="1.10.1060.10">
    <property type="entry name" value="Alpha-helical ferredoxin"/>
    <property type="match status" value="1"/>
</dbReference>
<dbReference type="Pfam" id="PF17179">
    <property type="entry name" value="Fer4_22"/>
    <property type="match status" value="1"/>
</dbReference>